<accession>A0A0R3WRC9</accession>
<gene>
    <name evidence="1" type="ORF">TTAC_LOCUS3302</name>
</gene>
<dbReference type="AlphaFoldDB" id="A0A0R3WRC9"/>
<dbReference type="Proteomes" id="UP000274429">
    <property type="component" value="Unassembled WGS sequence"/>
</dbReference>
<evidence type="ECO:0000313" key="1">
    <source>
        <dbReference type="EMBL" id="VDM22351.1"/>
    </source>
</evidence>
<keyword evidence="2" id="KW-1185">Reference proteome</keyword>
<organism evidence="3">
    <name type="scientific">Hydatigena taeniaeformis</name>
    <name type="common">Feline tapeworm</name>
    <name type="synonym">Taenia taeniaeformis</name>
    <dbReference type="NCBI Taxonomy" id="6205"/>
    <lineage>
        <taxon>Eukaryota</taxon>
        <taxon>Metazoa</taxon>
        <taxon>Spiralia</taxon>
        <taxon>Lophotrochozoa</taxon>
        <taxon>Platyhelminthes</taxon>
        <taxon>Cestoda</taxon>
        <taxon>Eucestoda</taxon>
        <taxon>Cyclophyllidea</taxon>
        <taxon>Taeniidae</taxon>
        <taxon>Hydatigera</taxon>
    </lineage>
</organism>
<dbReference type="EMBL" id="UYWX01002212">
    <property type="protein sequence ID" value="VDM22351.1"/>
    <property type="molecule type" value="Genomic_DNA"/>
</dbReference>
<dbReference type="WBParaSite" id="TTAC_0000331901-mRNA-1">
    <property type="protein sequence ID" value="TTAC_0000331901-mRNA-1"/>
    <property type="gene ID" value="TTAC_0000331901"/>
</dbReference>
<sequence length="129" mass="14641">MKHWVGPSKSTSNPVHLTPTRNIGHKLKDIKWVDRDLCCVLFSTGTKITPSTAIRAVRYYQHEEAMLRNLEYEKLTAGMCRMIRCVITTPAAVCSLNSTQLRRESRRAQLLAPLEPIPGVSGRCYTREL</sequence>
<evidence type="ECO:0000313" key="3">
    <source>
        <dbReference type="WBParaSite" id="TTAC_0000331901-mRNA-1"/>
    </source>
</evidence>
<proteinExistence type="predicted"/>
<reference evidence="1 2" key="2">
    <citation type="submission" date="2018-11" db="EMBL/GenBank/DDBJ databases">
        <authorList>
            <consortium name="Pathogen Informatics"/>
        </authorList>
    </citation>
    <scope>NUCLEOTIDE SEQUENCE [LARGE SCALE GENOMIC DNA]</scope>
</reference>
<name>A0A0R3WRC9_HYDTA</name>
<reference evidence="3" key="1">
    <citation type="submission" date="2017-02" db="UniProtKB">
        <authorList>
            <consortium name="WormBaseParasite"/>
        </authorList>
    </citation>
    <scope>IDENTIFICATION</scope>
</reference>
<protein>
    <submittedName>
        <fullName evidence="1 3">Uncharacterized protein</fullName>
    </submittedName>
</protein>
<evidence type="ECO:0000313" key="2">
    <source>
        <dbReference type="Proteomes" id="UP000274429"/>
    </source>
</evidence>